<name>G6FWL7_9CYAN</name>
<dbReference type="AlphaFoldDB" id="G6FWL7"/>
<reference evidence="1 2" key="1">
    <citation type="submission" date="2011-09" db="EMBL/GenBank/DDBJ databases">
        <title>The draft genome of Fischerella sp. JSC-11.</title>
        <authorList>
            <consortium name="US DOE Joint Genome Institute (JGI-PGF)"/>
            <person name="Lucas S."/>
            <person name="Han J."/>
            <person name="Lapidus A."/>
            <person name="Cheng J.-F."/>
            <person name="Goodwin L."/>
            <person name="Pitluck S."/>
            <person name="Peters L."/>
            <person name="Land M.L."/>
            <person name="Hauser L."/>
            <person name="Sarkisova S."/>
            <person name="Bryant D.A."/>
            <person name="Brown I."/>
            <person name="Woyke T.J."/>
        </authorList>
    </citation>
    <scope>NUCLEOTIDE SEQUENCE [LARGE SCALE GENOMIC DNA]</scope>
    <source>
        <strain evidence="1 2">JSC-11</strain>
    </source>
</reference>
<dbReference type="PATRIC" id="fig|741277.3.peg.2649"/>
<proteinExistence type="predicted"/>
<keyword evidence="2" id="KW-1185">Reference proteome</keyword>
<comment type="caution">
    <text evidence="1">The sequence shown here is derived from an EMBL/GenBank/DDBJ whole genome shotgun (WGS) entry which is preliminary data.</text>
</comment>
<evidence type="ECO:0000313" key="2">
    <source>
        <dbReference type="Proteomes" id="UP000004344"/>
    </source>
</evidence>
<evidence type="ECO:0000313" key="1">
    <source>
        <dbReference type="EMBL" id="EHC11032.1"/>
    </source>
</evidence>
<accession>G6FWL7</accession>
<dbReference type="Proteomes" id="UP000004344">
    <property type="component" value="Unassembled WGS sequence"/>
</dbReference>
<organism evidence="1 2">
    <name type="scientific">Fischerella thermalis JSC-11</name>
    <dbReference type="NCBI Taxonomy" id="741277"/>
    <lineage>
        <taxon>Bacteria</taxon>
        <taxon>Bacillati</taxon>
        <taxon>Cyanobacteriota</taxon>
        <taxon>Cyanophyceae</taxon>
        <taxon>Nostocales</taxon>
        <taxon>Hapalosiphonaceae</taxon>
        <taxon>Fischerella</taxon>
    </lineage>
</organism>
<gene>
    <name evidence="1" type="ORF">FJSC11DRAFT_3266</name>
</gene>
<dbReference type="EMBL" id="AGIZ01000010">
    <property type="protein sequence ID" value="EHC11032.1"/>
    <property type="molecule type" value="Genomic_DNA"/>
</dbReference>
<sequence>MLEMSYKPEGKKRESFEIFGKKDAYGVCKIEYFCFNGQAIRENLFNWHKLSGCWLCTKELHFYLVFC</sequence>
<protein>
    <submittedName>
        <fullName evidence="1">Uncharacterized protein</fullName>
    </submittedName>
</protein>